<dbReference type="KEGG" id="nfl:COO91_09768"/>
<name>A0A2K8T7B7_9NOSO</name>
<keyword evidence="3" id="KW-1185">Reference proteome</keyword>
<dbReference type="Proteomes" id="UP000232003">
    <property type="component" value="Chromosome"/>
</dbReference>
<accession>A0A2K8T7B7</accession>
<dbReference type="EMBL" id="CP024791">
    <property type="protein sequence ID" value="AUB43587.1"/>
    <property type="molecule type" value="Genomic_DNA"/>
</dbReference>
<organism evidence="2 3">
    <name type="scientific">Nostoc flagelliforme CCNUN1</name>
    <dbReference type="NCBI Taxonomy" id="2038116"/>
    <lineage>
        <taxon>Bacteria</taxon>
        <taxon>Bacillati</taxon>
        <taxon>Cyanobacteriota</taxon>
        <taxon>Cyanophyceae</taxon>
        <taxon>Nostocales</taxon>
        <taxon>Nostocaceae</taxon>
        <taxon>Nostoc</taxon>
    </lineage>
</organism>
<keyword evidence="2" id="KW-0614">Plasmid</keyword>
<evidence type="ECO:0000313" key="2">
    <source>
        <dbReference type="EMBL" id="AUB43587.1"/>
    </source>
</evidence>
<geneLocation type="plasmid" evidence="2">
    <name>pNFSY06</name>
</geneLocation>
<dbReference type="Proteomes" id="UP000232003">
    <property type="component" value="Plasmid pNFSY06"/>
</dbReference>
<dbReference type="AlphaFoldDB" id="A0A2K8T7B7"/>
<dbReference type="KEGG" id="nfl:COO91_08271"/>
<dbReference type="EMBL" id="CP024785">
    <property type="protein sequence ID" value="AUB42164.1"/>
    <property type="molecule type" value="Genomic_DNA"/>
</dbReference>
<sequence>MPPPSTAFSFEDVPHSCRKCCKHDGSEDNIVKSDAPFFAETIKEIEKILLKV</sequence>
<evidence type="ECO:0000313" key="1">
    <source>
        <dbReference type="EMBL" id="AUB42164.1"/>
    </source>
</evidence>
<geneLocation type="plasmid" evidence="3">
    <name>pnfsy06</name>
</geneLocation>
<proteinExistence type="predicted"/>
<reference evidence="2 3" key="1">
    <citation type="submission" date="2017-11" db="EMBL/GenBank/DDBJ databases">
        <title>Complete genome of a free-living desiccation-tolerant cyanobacterium and its photosynthetic adaptation to extreme terrestrial habitat.</title>
        <authorList>
            <person name="Shang J."/>
        </authorList>
    </citation>
    <scope>NUCLEOTIDE SEQUENCE [LARGE SCALE GENOMIC DNA]</scope>
    <source>
        <strain evidence="2 3">CCNUN1</strain>
        <plasmid evidence="3">pnfsy06</plasmid>
        <plasmid evidence="2">pNFSY06</plasmid>
    </source>
</reference>
<gene>
    <name evidence="1" type="ORF">COO91_08271</name>
    <name evidence="2" type="ORF">COO91_09768</name>
</gene>
<evidence type="ECO:0000313" key="3">
    <source>
        <dbReference type="Proteomes" id="UP000232003"/>
    </source>
</evidence>
<protein>
    <submittedName>
        <fullName evidence="2">Uncharacterized protein</fullName>
    </submittedName>
</protein>